<protein>
    <submittedName>
        <fullName evidence="1">YueH family protein</fullName>
    </submittedName>
</protein>
<dbReference type="InterPro" id="IPR020260">
    <property type="entry name" value="Uncharacterised_YueH"/>
</dbReference>
<dbReference type="Pfam" id="PF14166">
    <property type="entry name" value="YueH"/>
    <property type="match status" value="1"/>
</dbReference>
<accession>A0ABY9JR27</accession>
<gene>
    <name evidence="1" type="ORF">LC087_09975</name>
</gene>
<dbReference type="Proteomes" id="UP001197974">
    <property type="component" value="Chromosome"/>
</dbReference>
<organism evidence="1 2">
    <name type="scientific">Bacillus carboniphilus</name>
    <dbReference type="NCBI Taxonomy" id="86663"/>
    <lineage>
        <taxon>Bacteria</taxon>
        <taxon>Bacillati</taxon>
        <taxon>Bacillota</taxon>
        <taxon>Bacilli</taxon>
        <taxon>Bacillales</taxon>
        <taxon>Bacillaceae</taxon>
        <taxon>Bacillus</taxon>
    </lineage>
</organism>
<reference evidence="1 2" key="1">
    <citation type="submission" date="2023-06" db="EMBL/GenBank/DDBJ databases">
        <title>Five Gram-positive bacteria isolated from mangrove sediments in Shenzhen, Guangdong, China.</title>
        <authorList>
            <person name="Yu S."/>
            <person name="Zheng W."/>
            <person name="Huang Y."/>
        </authorList>
    </citation>
    <scope>NUCLEOTIDE SEQUENCE [LARGE SCALE GENOMIC DNA]</scope>
    <source>
        <strain evidence="1 2">SaN35-3</strain>
    </source>
</reference>
<name>A0ABY9JR27_9BACI</name>
<keyword evidence="2" id="KW-1185">Reference proteome</keyword>
<sequence>MKIRKANITFDDVNIENVYIYENKKEEYTLVAIPQIQWSTIFDYNMSYEELYSELFQSIELRTSKKIAEQLAKKITYWSREM</sequence>
<evidence type="ECO:0000313" key="2">
    <source>
        <dbReference type="Proteomes" id="UP001197974"/>
    </source>
</evidence>
<dbReference type="RefSeq" id="WP_226540256.1">
    <property type="nucleotide sequence ID" value="NZ_CP129013.1"/>
</dbReference>
<dbReference type="EMBL" id="CP129013">
    <property type="protein sequence ID" value="WLR41264.1"/>
    <property type="molecule type" value="Genomic_DNA"/>
</dbReference>
<proteinExistence type="predicted"/>
<evidence type="ECO:0000313" key="1">
    <source>
        <dbReference type="EMBL" id="WLR41264.1"/>
    </source>
</evidence>